<dbReference type="Pfam" id="PF11710">
    <property type="entry name" value="Git3"/>
    <property type="match status" value="1"/>
</dbReference>
<dbReference type="GO" id="GO:0007189">
    <property type="term" value="P:adenylate cyclase-activating G protein-coupled receptor signaling pathway"/>
    <property type="evidence" value="ECO:0007669"/>
    <property type="project" value="TreeGrafter"/>
</dbReference>
<dbReference type="OrthoDB" id="100006at2759"/>
<evidence type="ECO:0000259" key="8">
    <source>
        <dbReference type="Pfam" id="PF11970"/>
    </source>
</evidence>
<dbReference type="OMA" id="FYSPDMT"/>
<feature type="transmembrane region" description="Helical" evidence="6">
    <location>
        <begin position="62"/>
        <end position="84"/>
    </location>
</feature>
<dbReference type="Proteomes" id="UP000243081">
    <property type="component" value="Unassembled WGS sequence"/>
</dbReference>
<dbReference type="SUPFAM" id="SSF81321">
    <property type="entry name" value="Family A G protein-coupled receptor-like"/>
    <property type="match status" value="1"/>
</dbReference>
<feature type="region of interest" description="Disordered" evidence="5">
    <location>
        <begin position="1"/>
        <end position="20"/>
    </location>
</feature>
<reference evidence="9 10" key="1">
    <citation type="submission" date="2016-03" db="EMBL/GenBank/DDBJ databases">
        <title>Fine-scale spatial genetic structure of a fungal parasite of coffee scale insects.</title>
        <authorList>
            <person name="Jackson D."/>
            <person name="Zemenick K.A."/>
            <person name="Malloure B."/>
            <person name="Quandt C.A."/>
            <person name="James T.Y."/>
        </authorList>
    </citation>
    <scope>NUCLEOTIDE SEQUENCE [LARGE SCALE GENOMIC DNA]</scope>
    <source>
        <strain evidence="9 10">UM487</strain>
    </source>
</reference>
<evidence type="ECO:0000259" key="7">
    <source>
        <dbReference type="Pfam" id="PF11710"/>
    </source>
</evidence>
<comment type="subcellular location">
    <subcellularLocation>
        <location evidence="1">Membrane</location>
        <topology evidence="1">Multi-pass membrane protein</topology>
    </subcellularLocation>
</comment>
<dbReference type="Gene3D" id="1.20.1070.10">
    <property type="entry name" value="Rhodopsin 7-helix transmembrane proteins"/>
    <property type="match status" value="1"/>
</dbReference>
<feature type="region of interest" description="Disordered" evidence="5">
    <location>
        <begin position="261"/>
        <end position="280"/>
    </location>
</feature>
<evidence type="ECO:0000256" key="2">
    <source>
        <dbReference type="ARBA" id="ARBA00022692"/>
    </source>
</evidence>
<keyword evidence="10" id="KW-1185">Reference proteome</keyword>
<protein>
    <recommendedName>
        <fullName evidence="11">G-protein coupled receptors family 2 profile 2 domain-containing protein</fullName>
    </recommendedName>
</protein>
<evidence type="ECO:0000256" key="5">
    <source>
        <dbReference type="SAM" id="MobiDB-lite"/>
    </source>
</evidence>
<dbReference type="InterPro" id="IPR023041">
    <property type="entry name" value="Glucose_rcpt_Git3-like_N"/>
</dbReference>
<dbReference type="InterPro" id="IPR022596">
    <property type="entry name" value="GPR1/2/3_C"/>
</dbReference>
<comment type="caution">
    <text evidence="9">The sequence shown here is derived from an EMBL/GenBank/DDBJ whole genome shotgun (WGS) entry which is preliminary data.</text>
</comment>
<feature type="transmembrane region" description="Helical" evidence="6">
    <location>
        <begin position="27"/>
        <end position="50"/>
    </location>
</feature>
<feature type="transmembrane region" description="Helical" evidence="6">
    <location>
        <begin position="149"/>
        <end position="172"/>
    </location>
</feature>
<dbReference type="PANTHER" id="PTHR23112">
    <property type="entry name" value="G PROTEIN-COUPLED RECEPTOR 157-RELATED"/>
    <property type="match status" value="1"/>
</dbReference>
<accession>A0A179I4P8</accession>
<sequence length="366" mass="40658">MAVVPNGASVESAPLSAPKSHDQTHTLSVVILIVALFSALGAIWMILGFVMNKSLRTFRHQLILLFLSISGLAVSDFFMAINFLSSAAVNLSGQDIGSKACKTFCSFNGFMIQTFVDQTDYWVLSIAACTFIMVDDKKAISQWIQNNRAVVWTIPWVLSLLWATLGLCLAGYGDIGAWCWFTSDKTRLLVNFLPRWIIIGLMLLLYLRLHFIIHRAHDNFVSFNDEEEYGAGSGSYSASKSGGTWSQQPVHLSKLSEGSSQERIVAPSSPPAPVPRPKVRKSRGAADLRRLSYQMMLYPLVYMLIWALPTAIRIYQAVSGHSASFPIATVDKSCIVIQGLCDALVYGFNEKTWRGWKEIFTRKKGV</sequence>
<proteinExistence type="predicted"/>
<evidence type="ECO:0000313" key="9">
    <source>
        <dbReference type="EMBL" id="OAQ97597.1"/>
    </source>
</evidence>
<keyword evidence="2 6" id="KW-0812">Transmembrane</keyword>
<dbReference type="Pfam" id="PF11970">
    <property type="entry name" value="GPR_Gpa2_C"/>
    <property type="match status" value="1"/>
</dbReference>
<dbReference type="AlphaFoldDB" id="A0A179I4P8"/>
<dbReference type="GO" id="GO:0004930">
    <property type="term" value="F:G protein-coupled receptor activity"/>
    <property type="evidence" value="ECO:0007669"/>
    <property type="project" value="TreeGrafter"/>
</dbReference>
<feature type="domain" description="G protein-coupled receptor GPR1/2/3 C-terminal" evidence="8">
    <location>
        <begin position="288"/>
        <end position="354"/>
    </location>
</feature>
<feature type="domain" description="Glucose receptor Git3-like N-terminal" evidence="7">
    <location>
        <begin position="24"/>
        <end position="218"/>
    </location>
</feature>
<evidence type="ECO:0008006" key="11">
    <source>
        <dbReference type="Google" id="ProtNLM"/>
    </source>
</evidence>
<dbReference type="EMBL" id="LUKN01003327">
    <property type="protein sequence ID" value="OAQ97597.1"/>
    <property type="molecule type" value="Genomic_DNA"/>
</dbReference>
<keyword evidence="3 6" id="KW-1133">Transmembrane helix</keyword>
<feature type="transmembrane region" description="Helical" evidence="6">
    <location>
        <begin position="297"/>
        <end position="315"/>
    </location>
</feature>
<evidence type="ECO:0000256" key="1">
    <source>
        <dbReference type="ARBA" id="ARBA00004141"/>
    </source>
</evidence>
<evidence type="ECO:0000313" key="10">
    <source>
        <dbReference type="Proteomes" id="UP000243081"/>
    </source>
</evidence>
<evidence type="ECO:0000256" key="6">
    <source>
        <dbReference type="SAM" id="Phobius"/>
    </source>
</evidence>
<dbReference type="GO" id="GO:0005886">
    <property type="term" value="C:plasma membrane"/>
    <property type="evidence" value="ECO:0007669"/>
    <property type="project" value="TreeGrafter"/>
</dbReference>
<evidence type="ECO:0000256" key="4">
    <source>
        <dbReference type="ARBA" id="ARBA00023136"/>
    </source>
</evidence>
<gene>
    <name evidence="9" type="ORF">LLEC1_04017</name>
</gene>
<feature type="transmembrane region" description="Helical" evidence="6">
    <location>
        <begin position="192"/>
        <end position="209"/>
    </location>
</feature>
<keyword evidence="4 6" id="KW-0472">Membrane</keyword>
<organism evidence="9 10">
    <name type="scientific">Cordyceps confragosa</name>
    <name type="common">Lecanicillium lecanii</name>
    <dbReference type="NCBI Taxonomy" id="2714763"/>
    <lineage>
        <taxon>Eukaryota</taxon>
        <taxon>Fungi</taxon>
        <taxon>Dikarya</taxon>
        <taxon>Ascomycota</taxon>
        <taxon>Pezizomycotina</taxon>
        <taxon>Sordariomycetes</taxon>
        <taxon>Hypocreomycetidae</taxon>
        <taxon>Hypocreales</taxon>
        <taxon>Cordycipitaceae</taxon>
        <taxon>Akanthomyces</taxon>
    </lineage>
</organism>
<dbReference type="PANTHER" id="PTHR23112:SF0">
    <property type="entry name" value="TRANSMEMBRANE PROTEIN 116"/>
    <property type="match status" value="1"/>
</dbReference>
<name>A0A179I4P8_CORDF</name>
<evidence type="ECO:0000256" key="3">
    <source>
        <dbReference type="ARBA" id="ARBA00022989"/>
    </source>
</evidence>